<comment type="caution">
    <text evidence="14">The sequence shown here is derived from an EMBL/GenBank/DDBJ whole genome shotgun (WGS) entry which is preliminary data.</text>
</comment>
<dbReference type="GO" id="GO:0016740">
    <property type="term" value="F:transferase activity"/>
    <property type="evidence" value="ECO:0007669"/>
    <property type="project" value="UniProtKB-KW"/>
</dbReference>
<keyword evidence="9" id="KW-0408">Iron</keyword>
<sequence length="332" mass="33770">MRRGLVCLLAVALVATACGGSGDSPSPGRDEVGYLTSFGTFGRDAYAYVAQEKGFFGEAGLDVTITPGSGTVDVLKLVAGGRAGFGTADFTATAITVAKERLPVTAVAAVHQRSLAAIISLEGRGIAKPADLAGKKIADQAGSTNQVMFPVYAKAAGIDPASVRFVPSAPPALPQLLASGQVDGIGQFVVGRPLIEAAARGRKAVVLPYGDLVPDLYGNVVVTSKELAARNPALVRRFTAALLKGLGYAIEHPEELGAILKKYQPAQDAGVAAAEIGLMAAYVRPAGFTGPLGQVAEARVRKIVGTLTDAGAVPAGALSPADVVSFGLVPRP</sequence>
<dbReference type="InterPro" id="IPR015168">
    <property type="entry name" value="SsuA/THI5"/>
</dbReference>
<proteinExistence type="inferred from homology"/>
<keyword evidence="5" id="KW-0808">Transferase</keyword>
<dbReference type="PANTHER" id="PTHR31528:SF1">
    <property type="entry name" value="4-AMINO-5-HYDROXYMETHYL-2-METHYLPYRIMIDINE PHOSPHATE SYNTHASE THI11-RELATED"/>
    <property type="match status" value="1"/>
</dbReference>
<organism evidence="14 15">
    <name type="scientific">Amycolatopsis rifamycinica</name>
    <dbReference type="NCBI Taxonomy" id="287986"/>
    <lineage>
        <taxon>Bacteria</taxon>
        <taxon>Bacillati</taxon>
        <taxon>Actinomycetota</taxon>
        <taxon>Actinomycetes</taxon>
        <taxon>Pseudonocardiales</taxon>
        <taxon>Pseudonocardiaceae</taxon>
        <taxon>Amycolatopsis</taxon>
    </lineage>
</organism>
<comment type="pathway">
    <text evidence="2">Cofactor biosynthesis; thiamine diphosphate biosynthesis.</text>
</comment>
<reference evidence="14 15" key="1">
    <citation type="submission" date="2014-05" db="EMBL/GenBank/DDBJ databases">
        <title>Draft genome sequence of Amycolatopsis rifamycinica DSM 46095.</title>
        <authorList>
            <person name="Lal R."/>
            <person name="Saxena A."/>
            <person name="Kumari R."/>
            <person name="Mukherjee U."/>
            <person name="Singh P."/>
            <person name="Sangwan N."/>
            <person name="Mahato N.K."/>
        </authorList>
    </citation>
    <scope>NUCLEOTIDE SEQUENCE [LARGE SCALE GENOMIC DNA]</scope>
    <source>
        <strain evidence="14 15">DSM 46095</strain>
    </source>
</reference>
<evidence type="ECO:0000256" key="4">
    <source>
        <dbReference type="ARBA" id="ARBA00011738"/>
    </source>
</evidence>
<dbReference type="RefSeq" id="WP_043780008.1">
    <property type="nucleotide sequence ID" value="NZ_JMQI01000027.1"/>
</dbReference>
<evidence type="ECO:0000256" key="12">
    <source>
        <dbReference type="SAM" id="SignalP"/>
    </source>
</evidence>
<evidence type="ECO:0000256" key="11">
    <source>
        <dbReference type="ARBA" id="ARBA00048179"/>
    </source>
</evidence>
<feature type="domain" description="SsuA/THI5-like" evidence="13">
    <location>
        <begin position="47"/>
        <end position="255"/>
    </location>
</feature>
<feature type="chain" id="PRO_5038487461" description="Thiamine pyrimidine synthase" evidence="12">
    <location>
        <begin position="18"/>
        <end position="332"/>
    </location>
</feature>
<feature type="signal peptide" evidence="12">
    <location>
        <begin position="1"/>
        <end position="17"/>
    </location>
</feature>
<comment type="subunit">
    <text evidence="4">Homodimer.</text>
</comment>
<keyword evidence="15" id="KW-1185">Reference proteome</keyword>
<evidence type="ECO:0000256" key="8">
    <source>
        <dbReference type="ARBA" id="ARBA00022977"/>
    </source>
</evidence>
<dbReference type="STRING" id="287986.DV20_13530"/>
<dbReference type="AlphaFoldDB" id="A0A066U322"/>
<dbReference type="Proteomes" id="UP000027345">
    <property type="component" value="Unassembled WGS sequence"/>
</dbReference>
<evidence type="ECO:0000313" key="14">
    <source>
        <dbReference type="EMBL" id="KDN21500.1"/>
    </source>
</evidence>
<comment type="similarity">
    <text evidence="3">Belongs to the NMT1/THI5 family.</text>
</comment>
<keyword evidence="12" id="KW-0732">Signal</keyword>
<dbReference type="GO" id="GO:0009228">
    <property type="term" value="P:thiamine biosynthetic process"/>
    <property type="evidence" value="ECO:0007669"/>
    <property type="project" value="UniProtKB-KW"/>
</dbReference>
<gene>
    <name evidence="14" type="ORF">DV20_13530</name>
</gene>
<name>A0A066U322_9PSEU</name>
<dbReference type="eggNOG" id="COG0715">
    <property type="taxonomic scope" value="Bacteria"/>
</dbReference>
<keyword evidence="6" id="KW-0479">Metal-binding</keyword>
<dbReference type="PROSITE" id="PS51257">
    <property type="entry name" value="PROKAR_LIPOPROTEIN"/>
    <property type="match status" value="1"/>
</dbReference>
<evidence type="ECO:0000259" key="13">
    <source>
        <dbReference type="Pfam" id="PF09084"/>
    </source>
</evidence>
<evidence type="ECO:0000256" key="7">
    <source>
        <dbReference type="ARBA" id="ARBA00022898"/>
    </source>
</evidence>
<keyword evidence="8" id="KW-0784">Thiamine biosynthesis</keyword>
<dbReference type="Pfam" id="PF09084">
    <property type="entry name" value="NMT1"/>
    <property type="match status" value="1"/>
</dbReference>
<comment type="catalytic activity">
    <reaction evidence="11">
        <text>N(6)-(pyridoxal phosphate)-L-lysyl-[4-amino-5-hydroxymethyl-2-methylpyrimidine phosphate synthase] + L-histidyl-[4-amino-5-hydroxymethyl-2-methylpyrimidine phosphate synthase] + 2 Fe(3+) + 4 H2O = L-lysyl-[4-amino-5-hydroxymethyl-2-methylpyrimidine phosphate synthase] + (2S)-2-amino-5-hydroxy-4-oxopentanoyl-[4-amino-5-hydroxymethyl-2-methylpyrimidine phosphate synthase] + 4-amino-2-methyl-5-(phosphooxymethyl)pyrimidine + 3-oxopropanoate + 2 Fe(2+) + 2 H(+)</text>
        <dbReference type="Rhea" id="RHEA:65756"/>
        <dbReference type="Rhea" id="RHEA-COMP:16892"/>
        <dbReference type="Rhea" id="RHEA-COMP:16893"/>
        <dbReference type="Rhea" id="RHEA-COMP:16894"/>
        <dbReference type="Rhea" id="RHEA-COMP:16895"/>
        <dbReference type="ChEBI" id="CHEBI:15377"/>
        <dbReference type="ChEBI" id="CHEBI:15378"/>
        <dbReference type="ChEBI" id="CHEBI:29033"/>
        <dbReference type="ChEBI" id="CHEBI:29034"/>
        <dbReference type="ChEBI" id="CHEBI:29969"/>
        <dbReference type="ChEBI" id="CHEBI:29979"/>
        <dbReference type="ChEBI" id="CHEBI:33190"/>
        <dbReference type="ChEBI" id="CHEBI:58354"/>
        <dbReference type="ChEBI" id="CHEBI:143915"/>
        <dbReference type="ChEBI" id="CHEBI:157692"/>
    </reaction>
    <physiologicalReaction direction="left-to-right" evidence="11">
        <dbReference type="Rhea" id="RHEA:65757"/>
    </physiologicalReaction>
</comment>
<evidence type="ECO:0000256" key="2">
    <source>
        <dbReference type="ARBA" id="ARBA00004948"/>
    </source>
</evidence>
<dbReference type="SUPFAM" id="SSF53850">
    <property type="entry name" value="Periplasmic binding protein-like II"/>
    <property type="match status" value="1"/>
</dbReference>
<evidence type="ECO:0000256" key="6">
    <source>
        <dbReference type="ARBA" id="ARBA00022723"/>
    </source>
</evidence>
<comment type="function">
    <text evidence="1">Responsible for the formation of the pyrimidine heterocycle in the thiamine biosynthesis pathway. Catalyzes the formation of hydroxymethylpyrimidine phosphate (HMP-P) from histidine and pyridoxal phosphate (PLP). The protein uses PLP and the active site histidine to form HMP-P, generating an inactive enzyme. The enzyme can only undergo a single turnover, which suggests it is a suicide enzyme.</text>
</comment>
<protein>
    <recommendedName>
        <fullName evidence="10">Thiamine pyrimidine synthase</fullName>
    </recommendedName>
</protein>
<keyword evidence="7" id="KW-0663">Pyridoxal phosphate</keyword>
<accession>A0A066U322</accession>
<evidence type="ECO:0000313" key="15">
    <source>
        <dbReference type="Proteomes" id="UP000027345"/>
    </source>
</evidence>
<evidence type="ECO:0000256" key="1">
    <source>
        <dbReference type="ARBA" id="ARBA00003469"/>
    </source>
</evidence>
<dbReference type="InterPro" id="IPR027939">
    <property type="entry name" value="NMT1/THI5"/>
</dbReference>
<dbReference type="PANTHER" id="PTHR31528">
    <property type="entry name" value="4-AMINO-5-HYDROXYMETHYL-2-METHYLPYRIMIDINE PHOSPHATE SYNTHASE THI11-RELATED"/>
    <property type="match status" value="1"/>
</dbReference>
<evidence type="ECO:0000256" key="10">
    <source>
        <dbReference type="ARBA" id="ARBA00033171"/>
    </source>
</evidence>
<dbReference type="GO" id="GO:0046872">
    <property type="term" value="F:metal ion binding"/>
    <property type="evidence" value="ECO:0007669"/>
    <property type="project" value="UniProtKB-KW"/>
</dbReference>
<dbReference type="Gene3D" id="3.40.190.10">
    <property type="entry name" value="Periplasmic binding protein-like II"/>
    <property type="match status" value="2"/>
</dbReference>
<evidence type="ECO:0000256" key="9">
    <source>
        <dbReference type="ARBA" id="ARBA00023004"/>
    </source>
</evidence>
<dbReference type="EMBL" id="JMQI01000027">
    <property type="protein sequence ID" value="KDN21500.1"/>
    <property type="molecule type" value="Genomic_DNA"/>
</dbReference>
<evidence type="ECO:0000256" key="5">
    <source>
        <dbReference type="ARBA" id="ARBA00022679"/>
    </source>
</evidence>
<evidence type="ECO:0000256" key="3">
    <source>
        <dbReference type="ARBA" id="ARBA00009406"/>
    </source>
</evidence>